<evidence type="ECO:0000313" key="8">
    <source>
        <dbReference type="Proteomes" id="UP000272025"/>
    </source>
</evidence>
<keyword evidence="4 6" id="KW-0472">Membrane</keyword>
<reference evidence="7 8" key="1">
    <citation type="journal article" date="2018" name="Mol. Ecol.">
        <title>The obligate alkalophilic soda-lake fungus Sodiomyces alkalinus has shifted to a protein diet.</title>
        <authorList>
            <person name="Grum-Grzhimaylo A.A."/>
            <person name="Falkoski D.L."/>
            <person name="van den Heuvel J."/>
            <person name="Valero-Jimenez C.A."/>
            <person name="Min B."/>
            <person name="Choi I.G."/>
            <person name="Lipzen A."/>
            <person name="Daum C.G."/>
            <person name="Aanen D.K."/>
            <person name="Tsang A."/>
            <person name="Henrissat B."/>
            <person name="Bilanenko E.N."/>
            <person name="de Vries R.P."/>
            <person name="van Kan J.A.L."/>
            <person name="Grigoriev I.V."/>
            <person name="Debets A.J.M."/>
        </authorList>
    </citation>
    <scope>NUCLEOTIDE SEQUENCE [LARGE SCALE GENOMIC DNA]</scope>
    <source>
        <strain evidence="7 8">F11</strain>
    </source>
</reference>
<evidence type="ECO:0000256" key="3">
    <source>
        <dbReference type="ARBA" id="ARBA00022989"/>
    </source>
</evidence>
<keyword evidence="8" id="KW-1185">Reference proteome</keyword>
<dbReference type="GO" id="GO:0016765">
    <property type="term" value="F:transferase activity, transferring alkyl or aryl (other than methyl) groups"/>
    <property type="evidence" value="ECO:0007669"/>
    <property type="project" value="InterPro"/>
</dbReference>
<dbReference type="AlphaFoldDB" id="A0A3N2PUE4"/>
<dbReference type="RefSeq" id="XP_028465908.1">
    <property type="nucleotide sequence ID" value="XM_028609894.1"/>
</dbReference>
<dbReference type="Gene3D" id="1.10.357.140">
    <property type="entry name" value="UbiA prenyltransferase"/>
    <property type="match status" value="1"/>
</dbReference>
<feature type="transmembrane region" description="Helical" evidence="6">
    <location>
        <begin position="200"/>
        <end position="217"/>
    </location>
</feature>
<gene>
    <name evidence="7" type="ORF">SODALDRAFT_324532</name>
</gene>
<dbReference type="InterPro" id="IPR044878">
    <property type="entry name" value="UbiA_sf"/>
</dbReference>
<organism evidence="7 8">
    <name type="scientific">Sodiomyces alkalinus (strain CBS 110278 / VKM F-3762 / F11)</name>
    <name type="common">Alkaliphilic filamentous fungus</name>
    <dbReference type="NCBI Taxonomy" id="1314773"/>
    <lineage>
        <taxon>Eukaryota</taxon>
        <taxon>Fungi</taxon>
        <taxon>Dikarya</taxon>
        <taxon>Ascomycota</taxon>
        <taxon>Pezizomycotina</taxon>
        <taxon>Sordariomycetes</taxon>
        <taxon>Hypocreomycetidae</taxon>
        <taxon>Glomerellales</taxon>
        <taxon>Plectosphaerellaceae</taxon>
        <taxon>Sodiomyces</taxon>
    </lineage>
</organism>
<evidence type="ECO:0008006" key="9">
    <source>
        <dbReference type="Google" id="ProtNLM"/>
    </source>
</evidence>
<dbReference type="OrthoDB" id="434972at2759"/>
<keyword evidence="2 6" id="KW-0812">Transmembrane</keyword>
<keyword evidence="3 6" id="KW-1133">Transmembrane helix</keyword>
<proteinExistence type="predicted"/>
<name>A0A3N2PUE4_SODAK</name>
<dbReference type="Proteomes" id="UP000272025">
    <property type="component" value="Unassembled WGS sequence"/>
</dbReference>
<dbReference type="GO" id="GO:0016020">
    <property type="term" value="C:membrane"/>
    <property type="evidence" value="ECO:0007669"/>
    <property type="project" value="UniProtKB-SubCell"/>
</dbReference>
<evidence type="ECO:0000256" key="4">
    <source>
        <dbReference type="ARBA" id="ARBA00023136"/>
    </source>
</evidence>
<protein>
    <recommendedName>
        <fullName evidence="9">UbiA prenyltransferase</fullName>
    </recommendedName>
</protein>
<feature type="transmembrane region" description="Helical" evidence="6">
    <location>
        <begin position="167"/>
        <end position="188"/>
    </location>
</feature>
<dbReference type="InterPro" id="IPR000537">
    <property type="entry name" value="UbiA_prenyltransferase"/>
</dbReference>
<dbReference type="PANTHER" id="PTHR42723:SF1">
    <property type="entry name" value="CHLOROPHYLL SYNTHASE, CHLOROPLASTIC"/>
    <property type="match status" value="1"/>
</dbReference>
<evidence type="ECO:0000256" key="5">
    <source>
        <dbReference type="SAM" id="MobiDB-lite"/>
    </source>
</evidence>
<feature type="transmembrane region" description="Helical" evidence="6">
    <location>
        <begin position="294"/>
        <end position="313"/>
    </location>
</feature>
<dbReference type="Pfam" id="PF01040">
    <property type="entry name" value="UbiA"/>
    <property type="match status" value="1"/>
</dbReference>
<dbReference type="PANTHER" id="PTHR42723">
    <property type="entry name" value="CHLOROPHYLL SYNTHASE"/>
    <property type="match status" value="1"/>
</dbReference>
<dbReference type="GeneID" id="39578372"/>
<feature type="region of interest" description="Disordered" evidence="5">
    <location>
        <begin position="1"/>
        <end position="29"/>
    </location>
</feature>
<accession>A0A3N2PUE4</accession>
<dbReference type="CDD" id="cd13965">
    <property type="entry name" value="PT_UbiA_3"/>
    <property type="match status" value="1"/>
</dbReference>
<dbReference type="InterPro" id="IPR050475">
    <property type="entry name" value="Prenyltransferase_related"/>
</dbReference>
<dbReference type="STRING" id="1314773.A0A3N2PUE4"/>
<feature type="transmembrane region" description="Helical" evidence="6">
    <location>
        <begin position="126"/>
        <end position="155"/>
    </location>
</feature>
<comment type="subcellular location">
    <subcellularLocation>
        <location evidence="1">Membrane</location>
        <topology evidence="1">Multi-pass membrane protein</topology>
    </subcellularLocation>
</comment>
<evidence type="ECO:0000313" key="7">
    <source>
        <dbReference type="EMBL" id="ROT38102.1"/>
    </source>
</evidence>
<sequence length="316" mass="34631">MTTSQQCSLPEKGLGHLDESYGDGDGGPKATKGSDFKTVVFPQSIFAIAGVMSAAAPVAVAEDDELPGWWEVARRVPLMLAWVWLHLLVEDIANQRLEGAIIEDSNNKPWRPLPSKRITPEEARRWLLMAIPVAVGASAWLGALRSSLCLMVLVWMYNDLDGSGSDIWLRNALNAGGLMCFSWGALAVLAQGEGQLQRRAYEWILLTGAVVMTTVHAQDFPDLEGDMARGRRTIPLLHGEGPARGSLAVMVVAWSIACPAFWGAALWSWAGPLSIGCAMAVLTLMRWGQWWDEVVWKLWCLWAASLYLLPMFAEAA</sequence>
<feature type="transmembrane region" description="Helical" evidence="6">
    <location>
        <begin position="269"/>
        <end position="288"/>
    </location>
</feature>
<evidence type="ECO:0000256" key="6">
    <source>
        <dbReference type="SAM" id="Phobius"/>
    </source>
</evidence>
<evidence type="ECO:0000256" key="1">
    <source>
        <dbReference type="ARBA" id="ARBA00004141"/>
    </source>
</evidence>
<dbReference type="EMBL" id="ML119056">
    <property type="protein sequence ID" value="ROT38102.1"/>
    <property type="molecule type" value="Genomic_DNA"/>
</dbReference>
<evidence type="ECO:0000256" key="2">
    <source>
        <dbReference type="ARBA" id="ARBA00022692"/>
    </source>
</evidence>